<dbReference type="Pfam" id="PF07715">
    <property type="entry name" value="Plug"/>
    <property type="match status" value="1"/>
</dbReference>
<dbReference type="SMART" id="SM00965">
    <property type="entry name" value="STN"/>
    <property type="match status" value="1"/>
</dbReference>
<dbReference type="InterPro" id="IPR000531">
    <property type="entry name" value="Beta-barrel_TonB"/>
</dbReference>
<dbReference type="Gene3D" id="2.170.130.10">
    <property type="entry name" value="TonB-dependent receptor, plug domain"/>
    <property type="match status" value="1"/>
</dbReference>
<dbReference type="InterPro" id="IPR012910">
    <property type="entry name" value="Plug_dom"/>
</dbReference>
<dbReference type="Pfam" id="PF00593">
    <property type="entry name" value="TonB_dep_Rec_b-barrel"/>
    <property type="match status" value="1"/>
</dbReference>
<dbReference type="RefSeq" id="WP_229841288.1">
    <property type="nucleotide sequence ID" value="NZ_BMZN01000003.1"/>
</dbReference>
<dbReference type="PANTHER" id="PTHR32552:SF74">
    <property type="entry name" value="HYDROXAMATE SIDEROPHORE RECEPTOR FHUE"/>
    <property type="match status" value="1"/>
</dbReference>
<keyword evidence="3 14" id="KW-0813">Transport</keyword>
<comment type="caution">
    <text evidence="18">The sequence shown here is derived from an EMBL/GenBank/DDBJ whole genome shotgun (WGS) entry which is preliminary data.</text>
</comment>
<evidence type="ECO:0000256" key="1">
    <source>
        <dbReference type="ARBA" id="ARBA00004571"/>
    </source>
</evidence>
<evidence type="ECO:0000256" key="11">
    <source>
        <dbReference type="ARBA" id="ARBA00023136"/>
    </source>
</evidence>
<evidence type="ECO:0000256" key="6">
    <source>
        <dbReference type="ARBA" id="ARBA00022692"/>
    </source>
</evidence>
<keyword evidence="12 18" id="KW-0675">Receptor</keyword>
<dbReference type="GO" id="GO:0038023">
    <property type="term" value="F:signaling receptor activity"/>
    <property type="evidence" value="ECO:0007669"/>
    <property type="project" value="InterPro"/>
</dbReference>
<dbReference type="Pfam" id="PF07660">
    <property type="entry name" value="STN"/>
    <property type="match status" value="1"/>
</dbReference>
<dbReference type="PROSITE" id="PS01156">
    <property type="entry name" value="TONB_DEPENDENT_REC_2"/>
    <property type="match status" value="1"/>
</dbReference>
<keyword evidence="7" id="KW-0732">Signal</keyword>
<dbReference type="GO" id="GO:0015891">
    <property type="term" value="P:siderophore transport"/>
    <property type="evidence" value="ECO:0007669"/>
    <property type="project" value="InterPro"/>
</dbReference>
<dbReference type="Gene3D" id="2.40.170.20">
    <property type="entry name" value="TonB-dependent receptor, beta-barrel domain"/>
    <property type="match status" value="1"/>
</dbReference>
<dbReference type="InterPro" id="IPR011662">
    <property type="entry name" value="Secretin/TonB_short_N"/>
</dbReference>
<evidence type="ECO:0000256" key="14">
    <source>
        <dbReference type="PROSITE-ProRule" id="PRU01360"/>
    </source>
</evidence>
<dbReference type="InterPro" id="IPR039426">
    <property type="entry name" value="TonB-dep_rcpt-like"/>
</dbReference>
<evidence type="ECO:0000259" key="17">
    <source>
        <dbReference type="SMART" id="SM00965"/>
    </source>
</evidence>
<evidence type="ECO:0000256" key="5">
    <source>
        <dbReference type="ARBA" id="ARBA00022496"/>
    </source>
</evidence>
<keyword evidence="5" id="KW-0410">Iron transport</keyword>
<evidence type="ECO:0000256" key="9">
    <source>
        <dbReference type="ARBA" id="ARBA00023065"/>
    </source>
</evidence>
<keyword evidence="6 14" id="KW-0812">Transmembrane</keyword>
<dbReference type="PROSITE" id="PS52016">
    <property type="entry name" value="TONB_DEPENDENT_REC_3"/>
    <property type="match status" value="1"/>
</dbReference>
<sequence>MLFRSPGVPFTRLNRPLLSRLLLVSALSLATLPGLVSAATPTLQWQLPAQALDTSLIAVAQQASVQLLYAPDILAGRQAPSLHGSMTLDQALQQLLTGTGIRYTRHGMQVTLSKDADDITQLQAVQVHAAREQSTETSDSYHSDLPSSQATKMSLTLRETPQSVSVMTHQRIQDQSLTRITDVLQQAPGISVQNTGGSERFSVNSRGYSIGQYQLDGVPVVVDEGTQDVSPSLSDMVVYDRVELIRGATGLTTGSGDPSGTLNMIRKRPTQEAQIIANVGLGSWSRQRYELDLAGPINSSGTIRGRMIGAWQGSDSYIDYYGQKKQVLYGIMEADLGPNTLLTAGVDYQRTRSRGAMGGLGTPLFFSNGEQVDLDVSTNLASRNNWYNNDALNTFASVQHDFGQDWTVKAAVNRLDATRRFQNVMAGITSGFINQQTGDGLPLWVQGGDSRQTQTSADLHITGPYTLGGRRHEMVAGLSFMEADTRFDSLKDVSGITSRQRFNLYNWDHQAFHPVFEQNYDNDTYTREYAAYAATRLSLTDSLSVIGGLRMGNYRWQYQQLYADAPMQIWNQHVTASAKDMITPYLGVTYDLNDRHSLYASYTTIFAPQTTRDRNGGMLDPREGANYEVGVKSDWLDSKLSTSAALFLIQQDNLAVPDDGYLVPGTTDTAAYRGEKGARTRGLDLEINGELAPGWQLAASYAYSRTQDSKGERIRTTMPQHLLKVWTRYQLPGDWHRLTVGAGVNWQSAIENTVSPWQIGRPVTARQSAYAVTNAMAHYQFNKQLGVTFNVNNVFNRKYLSSIGTVFNTGYYGEPRNVRLNLRYAF</sequence>
<dbReference type="GO" id="GO:0009279">
    <property type="term" value="C:cell outer membrane"/>
    <property type="evidence" value="ECO:0007669"/>
    <property type="project" value="UniProtKB-SubCell"/>
</dbReference>
<keyword evidence="19" id="KW-1185">Reference proteome</keyword>
<organism evidence="18 19">
    <name type="scientific">Alcaligenes pakistanensis</name>
    <dbReference type="NCBI Taxonomy" id="1482717"/>
    <lineage>
        <taxon>Bacteria</taxon>
        <taxon>Pseudomonadati</taxon>
        <taxon>Pseudomonadota</taxon>
        <taxon>Betaproteobacteria</taxon>
        <taxon>Burkholderiales</taxon>
        <taxon>Alcaligenaceae</taxon>
        <taxon>Alcaligenes</taxon>
    </lineage>
</organism>
<evidence type="ECO:0000256" key="4">
    <source>
        <dbReference type="ARBA" id="ARBA00022452"/>
    </source>
</evidence>
<proteinExistence type="inferred from homology"/>
<evidence type="ECO:0000313" key="18">
    <source>
        <dbReference type="EMBL" id="GHC50341.1"/>
    </source>
</evidence>
<dbReference type="InterPro" id="IPR037066">
    <property type="entry name" value="Plug_dom_sf"/>
</dbReference>
<evidence type="ECO:0000256" key="12">
    <source>
        <dbReference type="ARBA" id="ARBA00023170"/>
    </source>
</evidence>
<accession>A0A8H9M0V0</accession>
<comment type="similarity">
    <text evidence="2 14 16">Belongs to the TonB-dependent receptor family.</text>
</comment>
<comment type="subcellular location">
    <subcellularLocation>
        <location evidence="1 14">Cell outer membrane</location>
        <topology evidence="1 14">Multi-pass membrane protein</topology>
    </subcellularLocation>
</comment>
<evidence type="ECO:0000256" key="2">
    <source>
        <dbReference type="ARBA" id="ARBA00009810"/>
    </source>
</evidence>
<keyword evidence="10 16" id="KW-0798">TonB box</keyword>
<dbReference type="CDD" id="cd01347">
    <property type="entry name" value="ligand_gated_channel"/>
    <property type="match status" value="1"/>
</dbReference>
<evidence type="ECO:0000313" key="19">
    <source>
        <dbReference type="Proteomes" id="UP000608923"/>
    </source>
</evidence>
<dbReference type="InterPro" id="IPR010105">
    <property type="entry name" value="TonB_sidphr_rcpt"/>
</dbReference>
<keyword evidence="9" id="KW-0406">Ion transport</keyword>
<dbReference type="FunFam" id="2.170.130.10:FF:000010">
    <property type="entry name" value="Ferripyoverdine receptor"/>
    <property type="match status" value="1"/>
</dbReference>
<evidence type="ECO:0000256" key="16">
    <source>
        <dbReference type="RuleBase" id="RU003357"/>
    </source>
</evidence>
<evidence type="ECO:0000256" key="7">
    <source>
        <dbReference type="ARBA" id="ARBA00022729"/>
    </source>
</evidence>
<dbReference type="SUPFAM" id="SSF56935">
    <property type="entry name" value="Porins"/>
    <property type="match status" value="1"/>
</dbReference>
<protein>
    <submittedName>
        <fullName evidence="18">TonB-dependent receptor</fullName>
    </submittedName>
</protein>
<dbReference type="PANTHER" id="PTHR32552">
    <property type="entry name" value="FERRICHROME IRON RECEPTOR-RELATED"/>
    <property type="match status" value="1"/>
</dbReference>
<reference evidence="19" key="1">
    <citation type="journal article" date="2019" name="Int. J. Syst. Evol. Microbiol.">
        <title>The Global Catalogue of Microorganisms (GCM) 10K type strain sequencing project: providing services to taxonomists for standard genome sequencing and annotation.</title>
        <authorList>
            <consortium name="The Broad Institute Genomics Platform"/>
            <consortium name="The Broad Institute Genome Sequencing Center for Infectious Disease"/>
            <person name="Wu L."/>
            <person name="Ma J."/>
        </authorList>
    </citation>
    <scope>NUCLEOTIDE SEQUENCE [LARGE SCALE GENOMIC DNA]</scope>
    <source>
        <strain evidence="19">KCTC 42083</strain>
    </source>
</reference>
<feature type="domain" description="Secretin/TonB short N-terminal" evidence="17">
    <location>
        <begin position="65"/>
        <end position="115"/>
    </location>
</feature>
<name>A0A8H9M0V0_9BURK</name>
<keyword evidence="11 14" id="KW-0472">Membrane</keyword>
<dbReference type="AlphaFoldDB" id="A0A8H9M0V0"/>
<dbReference type="EMBL" id="BMZN01000003">
    <property type="protein sequence ID" value="GHC50341.1"/>
    <property type="molecule type" value="Genomic_DNA"/>
</dbReference>
<evidence type="ECO:0000256" key="15">
    <source>
        <dbReference type="PROSITE-ProRule" id="PRU10144"/>
    </source>
</evidence>
<dbReference type="InterPro" id="IPR010917">
    <property type="entry name" value="TonB_rcpt_CS"/>
</dbReference>
<feature type="short sequence motif" description="TonB C-terminal box" evidence="15">
    <location>
        <begin position="809"/>
        <end position="826"/>
    </location>
</feature>
<evidence type="ECO:0000256" key="13">
    <source>
        <dbReference type="ARBA" id="ARBA00023237"/>
    </source>
</evidence>
<dbReference type="GO" id="GO:0015344">
    <property type="term" value="F:siderophore uptake transmembrane transporter activity"/>
    <property type="evidence" value="ECO:0007669"/>
    <property type="project" value="TreeGrafter"/>
</dbReference>
<dbReference type="Proteomes" id="UP000608923">
    <property type="component" value="Unassembled WGS sequence"/>
</dbReference>
<keyword evidence="13 14" id="KW-0998">Cell outer membrane</keyword>
<dbReference type="Gene3D" id="3.55.50.30">
    <property type="match status" value="1"/>
</dbReference>
<evidence type="ECO:0000256" key="3">
    <source>
        <dbReference type="ARBA" id="ARBA00022448"/>
    </source>
</evidence>
<gene>
    <name evidence="18" type="ORF">GCM10010096_22940</name>
</gene>
<evidence type="ECO:0000256" key="10">
    <source>
        <dbReference type="ARBA" id="ARBA00023077"/>
    </source>
</evidence>
<dbReference type="InterPro" id="IPR036942">
    <property type="entry name" value="Beta-barrel_TonB_sf"/>
</dbReference>
<keyword evidence="8" id="KW-0408">Iron</keyword>
<evidence type="ECO:0000256" key="8">
    <source>
        <dbReference type="ARBA" id="ARBA00023004"/>
    </source>
</evidence>
<dbReference type="NCBIfam" id="TIGR01783">
    <property type="entry name" value="TonB-siderophor"/>
    <property type="match status" value="1"/>
</dbReference>
<keyword evidence="4 14" id="KW-1134">Transmembrane beta strand</keyword>